<proteinExistence type="predicted"/>
<comment type="caution">
    <text evidence="2">The sequence shown here is derived from an EMBL/GenBank/DDBJ whole genome shotgun (WGS) entry which is preliminary data.</text>
</comment>
<dbReference type="STRING" id="4072.A0A2G2XYH1"/>
<dbReference type="OMA" id="TGCTEQY"/>
<dbReference type="EMBL" id="AYRZ02000072">
    <property type="protein sequence ID" value="PHT62556.1"/>
    <property type="molecule type" value="Genomic_DNA"/>
</dbReference>
<evidence type="ECO:0000313" key="2">
    <source>
        <dbReference type="EMBL" id="PHT62556.1"/>
    </source>
</evidence>
<organism evidence="2 3">
    <name type="scientific">Capsicum annuum</name>
    <name type="common">Capsicum pepper</name>
    <dbReference type="NCBI Taxonomy" id="4072"/>
    <lineage>
        <taxon>Eukaryota</taxon>
        <taxon>Viridiplantae</taxon>
        <taxon>Streptophyta</taxon>
        <taxon>Embryophyta</taxon>
        <taxon>Tracheophyta</taxon>
        <taxon>Spermatophyta</taxon>
        <taxon>Magnoliopsida</taxon>
        <taxon>eudicotyledons</taxon>
        <taxon>Gunneridae</taxon>
        <taxon>Pentapetalae</taxon>
        <taxon>asterids</taxon>
        <taxon>lamiids</taxon>
        <taxon>Solanales</taxon>
        <taxon>Solanaceae</taxon>
        <taxon>Solanoideae</taxon>
        <taxon>Capsiceae</taxon>
        <taxon>Capsicum</taxon>
    </lineage>
</organism>
<dbReference type="AlphaFoldDB" id="A0A2G2XYH1"/>
<keyword evidence="3" id="KW-1185">Reference proteome</keyword>
<dbReference type="PANTHER" id="PTHR48145">
    <property type="entry name" value="NUCLEAR ENVELOPE-ASSOCIATED PROTEIN 1"/>
    <property type="match status" value="1"/>
</dbReference>
<gene>
    <name evidence="2" type="ORF">T459_33616</name>
</gene>
<keyword evidence="1" id="KW-0175">Coiled coil</keyword>
<reference evidence="2 3" key="2">
    <citation type="journal article" date="2017" name="Genome Biol.">
        <title>New reference genome sequences of hot pepper reveal the massive evolution of plant disease-resistance genes by retroduplication.</title>
        <authorList>
            <person name="Kim S."/>
            <person name="Park J."/>
            <person name="Yeom S.I."/>
            <person name="Kim Y.M."/>
            <person name="Seo E."/>
            <person name="Kim K.T."/>
            <person name="Kim M.S."/>
            <person name="Lee J.M."/>
            <person name="Cheong K."/>
            <person name="Shin H.S."/>
            <person name="Kim S.B."/>
            <person name="Han K."/>
            <person name="Lee J."/>
            <person name="Park M."/>
            <person name="Lee H.A."/>
            <person name="Lee H.Y."/>
            <person name="Lee Y."/>
            <person name="Oh S."/>
            <person name="Lee J.H."/>
            <person name="Choi E."/>
            <person name="Choi E."/>
            <person name="Lee S.E."/>
            <person name="Jeon J."/>
            <person name="Kim H."/>
            <person name="Choi G."/>
            <person name="Song H."/>
            <person name="Lee J."/>
            <person name="Lee S.C."/>
            <person name="Kwon J.K."/>
            <person name="Lee H.Y."/>
            <person name="Koo N."/>
            <person name="Hong Y."/>
            <person name="Kim R.W."/>
            <person name="Kang W.H."/>
            <person name="Huh J.H."/>
            <person name="Kang B.C."/>
            <person name="Yang T.J."/>
            <person name="Lee Y.H."/>
            <person name="Bennetzen J.L."/>
            <person name="Choi D."/>
        </authorList>
    </citation>
    <scope>NUCLEOTIDE SEQUENCE [LARGE SCALE GENOMIC DNA]</scope>
    <source>
        <strain evidence="3">cv. CM334</strain>
    </source>
</reference>
<name>A0A2G2XYH1_CAPAN</name>
<sequence>MEEEINKLQKNLEEKNGQLQFSALNSGKYVKQLDDLRSQLSATQATADASAASAQSAQLQCVALLKELDDKNSSLKEHEVRVSKLGEQLDLLQKDLQARESSQKQLKDEVVRIERDIMQALAKSGANKDCELRKILDEVSPKNIEKMNKLLTNKDDEIAQLRDEIRVMSAHWKLKTKELESQLEKHRRADQELKKRIMKLEFCLQEARTQTRKLQRMGERRDKAIKELRDQLATKQVGTSSDNHQNFWDTSGFKIVVSMSMLMLVLFSKR</sequence>
<dbReference type="GO" id="GO:0005654">
    <property type="term" value="C:nucleoplasm"/>
    <property type="evidence" value="ECO:0000318"/>
    <property type="project" value="GO_Central"/>
</dbReference>
<evidence type="ECO:0000256" key="1">
    <source>
        <dbReference type="SAM" id="Coils"/>
    </source>
</evidence>
<feature type="coiled-coil region" evidence="1">
    <location>
        <begin position="75"/>
        <end position="196"/>
    </location>
</feature>
<reference evidence="2 3" key="1">
    <citation type="journal article" date="2014" name="Nat. Genet.">
        <title>Genome sequence of the hot pepper provides insights into the evolution of pungency in Capsicum species.</title>
        <authorList>
            <person name="Kim S."/>
            <person name="Park M."/>
            <person name="Yeom S.I."/>
            <person name="Kim Y.M."/>
            <person name="Lee J.M."/>
            <person name="Lee H.A."/>
            <person name="Seo E."/>
            <person name="Choi J."/>
            <person name="Cheong K."/>
            <person name="Kim K.T."/>
            <person name="Jung K."/>
            <person name="Lee G.W."/>
            <person name="Oh S.K."/>
            <person name="Bae C."/>
            <person name="Kim S.B."/>
            <person name="Lee H.Y."/>
            <person name="Kim S.Y."/>
            <person name="Kim M.S."/>
            <person name="Kang B.C."/>
            <person name="Jo Y.D."/>
            <person name="Yang H.B."/>
            <person name="Jeong H.J."/>
            <person name="Kang W.H."/>
            <person name="Kwon J.K."/>
            <person name="Shin C."/>
            <person name="Lim J.Y."/>
            <person name="Park J.H."/>
            <person name="Huh J.H."/>
            <person name="Kim J.S."/>
            <person name="Kim B.D."/>
            <person name="Cohen O."/>
            <person name="Paran I."/>
            <person name="Suh M.C."/>
            <person name="Lee S.B."/>
            <person name="Kim Y.K."/>
            <person name="Shin Y."/>
            <person name="Noh S.J."/>
            <person name="Park J."/>
            <person name="Seo Y.S."/>
            <person name="Kwon S.Y."/>
            <person name="Kim H.A."/>
            <person name="Park J.M."/>
            <person name="Kim H.J."/>
            <person name="Choi S.B."/>
            <person name="Bosland P.W."/>
            <person name="Reeves G."/>
            <person name="Jo S.H."/>
            <person name="Lee B.W."/>
            <person name="Cho H.T."/>
            <person name="Choi H.S."/>
            <person name="Lee M.S."/>
            <person name="Yu Y."/>
            <person name="Do Choi Y."/>
            <person name="Park B.S."/>
            <person name="van Deynze A."/>
            <person name="Ashrafi H."/>
            <person name="Hill T."/>
            <person name="Kim W.T."/>
            <person name="Pai H.S."/>
            <person name="Ahn H.K."/>
            <person name="Yeam I."/>
            <person name="Giovannoni J.J."/>
            <person name="Rose J.K."/>
            <person name="Sorensen I."/>
            <person name="Lee S.J."/>
            <person name="Kim R.W."/>
            <person name="Choi I.Y."/>
            <person name="Choi B.S."/>
            <person name="Lim J.S."/>
            <person name="Lee Y.H."/>
            <person name="Choi D."/>
        </authorList>
    </citation>
    <scope>NUCLEOTIDE SEQUENCE [LARGE SCALE GENOMIC DNA]</scope>
    <source>
        <strain evidence="3">cv. CM334</strain>
    </source>
</reference>
<dbReference type="InterPro" id="IPR049932">
    <property type="entry name" value="NEAP1-4"/>
</dbReference>
<dbReference type="Gramene" id="PHT62556">
    <property type="protein sequence ID" value="PHT62556"/>
    <property type="gene ID" value="T459_33616"/>
</dbReference>
<accession>A0A2G2XYH1</accession>
<dbReference type="Proteomes" id="UP000222542">
    <property type="component" value="Unassembled WGS sequence"/>
</dbReference>
<protein>
    <submittedName>
        <fullName evidence="2">Uncharacterized protein</fullName>
    </submittedName>
</protein>
<evidence type="ECO:0000313" key="3">
    <source>
        <dbReference type="Proteomes" id="UP000222542"/>
    </source>
</evidence>
<dbReference type="PANTHER" id="PTHR48145:SF5">
    <property type="entry name" value="NUCLEAR ENVELOPE-ASSOCIATED PROTEIN 2"/>
    <property type="match status" value="1"/>
</dbReference>
<dbReference type="GO" id="GO:0005635">
    <property type="term" value="C:nuclear envelope"/>
    <property type="evidence" value="ECO:0000318"/>
    <property type="project" value="GO_Central"/>
</dbReference>